<keyword evidence="11" id="KW-1185">Reference proteome</keyword>
<keyword evidence="6" id="KW-0832">Ubl conjugation</keyword>
<evidence type="ECO:0000256" key="4">
    <source>
        <dbReference type="ARBA" id="ARBA00022059"/>
    </source>
</evidence>
<evidence type="ECO:0000313" key="11">
    <source>
        <dbReference type="Proteomes" id="UP000694941"/>
    </source>
</evidence>
<proteinExistence type="predicted"/>
<reference evidence="12" key="1">
    <citation type="submission" date="2025-08" db="UniProtKB">
        <authorList>
            <consortium name="RefSeq"/>
        </authorList>
    </citation>
    <scope>IDENTIFICATION</scope>
    <source>
        <tissue evidence="12">Muscle</tissue>
    </source>
</reference>
<dbReference type="InterPro" id="IPR029169">
    <property type="entry name" value="PCNP"/>
</dbReference>
<evidence type="ECO:0000256" key="3">
    <source>
        <dbReference type="ARBA" id="ARBA00011097"/>
    </source>
</evidence>
<evidence type="ECO:0000256" key="10">
    <source>
        <dbReference type="SAM" id="MobiDB-lite"/>
    </source>
</evidence>
<comment type="subcellular location">
    <subcellularLocation>
        <location evidence="2">Nucleus</location>
    </subcellularLocation>
</comment>
<evidence type="ECO:0000256" key="9">
    <source>
        <dbReference type="ARBA" id="ARBA00023306"/>
    </source>
</evidence>
<dbReference type="Proteomes" id="UP000694941">
    <property type="component" value="Unplaced"/>
</dbReference>
<evidence type="ECO:0000256" key="1">
    <source>
        <dbReference type="ARBA" id="ARBA00002646"/>
    </source>
</evidence>
<keyword evidence="9" id="KW-0131">Cell cycle</keyword>
<protein>
    <recommendedName>
        <fullName evidence="4">PEST proteolytic signal-containing nuclear protein</fullName>
    </recommendedName>
</protein>
<dbReference type="PANTHER" id="PTHR16523">
    <property type="entry name" value="PEST PROTEOLYTIC SIGNAL-CONTAINING NUCLEAR PROTEIN"/>
    <property type="match status" value="1"/>
</dbReference>
<evidence type="ECO:0000256" key="2">
    <source>
        <dbReference type="ARBA" id="ARBA00004123"/>
    </source>
</evidence>
<organism evidence="11 12">
    <name type="scientific">Limulus polyphemus</name>
    <name type="common">Atlantic horseshoe crab</name>
    <dbReference type="NCBI Taxonomy" id="6850"/>
    <lineage>
        <taxon>Eukaryota</taxon>
        <taxon>Metazoa</taxon>
        <taxon>Ecdysozoa</taxon>
        <taxon>Arthropoda</taxon>
        <taxon>Chelicerata</taxon>
        <taxon>Merostomata</taxon>
        <taxon>Xiphosura</taxon>
        <taxon>Limulidae</taxon>
        <taxon>Limulus</taxon>
    </lineage>
</organism>
<keyword evidence="7" id="KW-0007">Acetylation</keyword>
<gene>
    <name evidence="12" type="primary">LOC106461375</name>
</gene>
<keyword evidence="5" id="KW-0597">Phosphoprotein</keyword>
<dbReference type="Pfam" id="PF15473">
    <property type="entry name" value="PCNP"/>
    <property type="match status" value="1"/>
</dbReference>
<dbReference type="PANTHER" id="PTHR16523:SF6">
    <property type="entry name" value="PEST PROTEOLYTIC SIGNAL-CONTAINING NUCLEAR PROTEIN"/>
    <property type="match status" value="1"/>
</dbReference>
<comment type="function">
    <text evidence="1">May be involved in cell cycle regulation.</text>
</comment>
<name>A0ABM1B7Y9_LIMPO</name>
<sequence>MTEKEVDPEGNLIGSDDLDSLPKIKPNTEPSRREDEQPSAVEAEKRKLGEEGDKSGEENSATKKQKISMGFTKSFNSAKFLQTQDKKNPMAISIKLGMQKPKEPPQTLKKTSASVAEVFNQDSDDDEEMPPEAKMRMRNLGRDTPTSAGPNSYGKTRQGFCDMKKVFERQLKEKMDEISNK</sequence>
<evidence type="ECO:0000313" key="12">
    <source>
        <dbReference type="RefSeq" id="XP_013776646.1"/>
    </source>
</evidence>
<dbReference type="RefSeq" id="XP_013776646.1">
    <property type="nucleotide sequence ID" value="XM_013921192.2"/>
</dbReference>
<accession>A0ABM1B7Y9</accession>
<evidence type="ECO:0000256" key="8">
    <source>
        <dbReference type="ARBA" id="ARBA00023242"/>
    </source>
</evidence>
<evidence type="ECO:0000256" key="5">
    <source>
        <dbReference type="ARBA" id="ARBA00022553"/>
    </source>
</evidence>
<dbReference type="GeneID" id="106461375"/>
<keyword evidence="8" id="KW-0539">Nucleus</keyword>
<feature type="region of interest" description="Disordered" evidence="10">
    <location>
        <begin position="137"/>
        <end position="160"/>
    </location>
</feature>
<comment type="subunit">
    <text evidence="3">Interacts with UHRF2/NIRF.</text>
</comment>
<feature type="region of interest" description="Disordered" evidence="10">
    <location>
        <begin position="1"/>
        <end position="72"/>
    </location>
</feature>
<evidence type="ECO:0000256" key="6">
    <source>
        <dbReference type="ARBA" id="ARBA00022843"/>
    </source>
</evidence>
<feature type="compositionally biased region" description="Polar residues" evidence="10">
    <location>
        <begin position="144"/>
        <end position="155"/>
    </location>
</feature>
<feature type="compositionally biased region" description="Basic and acidic residues" evidence="10">
    <location>
        <begin position="30"/>
        <end position="61"/>
    </location>
</feature>
<evidence type="ECO:0000256" key="7">
    <source>
        <dbReference type="ARBA" id="ARBA00022990"/>
    </source>
</evidence>